<evidence type="ECO:0000256" key="2">
    <source>
        <dbReference type="ARBA" id="ARBA00001946"/>
    </source>
</evidence>
<dbReference type="PANTHER" id="PTHR13832:SF790">
    <property type="entry name" value="PROTEIN PHOSPHATASE 2C 22-RELATED"/>
    <property type="match status" value="1"/>
</dbReference>
<reference evidence="15" key="1">
    <citation type="submission" date="2019-10" db="EMBL/GenBank/DDBJ databases">
        <authorList>
            <person name="Zhang R."/>
            <person name="Pan Y."/>
            <person name="Wang J."/>
            <person name="Ma R."/>
            <person name="Yu S."/>
        </authorList>
    </citation>
    <scope>NUCLEOTIDE SEQUENCE</scope>
    <source>
        <strain evidence="15">LA-IB0</strain>
        <tissue evidence="15">Leaf</tissue>
    </source>
</reference>
<name>A0AAV6X489_9LAMI</name>
<dbReference type="PROSITE" id="PS01032">
    <property type="entry name" value="PPM_1"/>
    <property type="match status" value="1"/>
</dbReference>
<keyword evidence="16" id="KW-1185">Reference proteome</keyword>
<evidence type="ECO:0000256" key="3">
    <source>
        <dbReference type="ARBA" id="ARBA00006702"/>
    </source>
</evidence>
<comment type="catalytic activity">
    <reaction evidence="11">
        <text>O-phospho-L-threonyl-[protein] + H2O = L-threonyl-[protein] + phosphate</text>
        <dbReference type="Rhea" id="RHEA:47004"/>
        <dbReference type="Rhea" id="RHEA-COMP:11060"/>
        <dbReference type="Rhea" id="RHEA-COMP:11605"/>
        <dbReference type="ChEBI" id="CHEBI:15377"/>
        <dbReference type="ChEBI" id="CHEBI:30013"/>
        <dbReference type="ChEBI" id="CHEBI:43474"/>
        <dbReference type="ChEBI" id="CHEBI:61977"/>
        <dbReference type="EC" id="3.1.3.16"/>
    </reaction>
</comment>
<evidence type="ECO:0000256" key="9">
    <source>
        <dbReference type="ARBA" id="ARBA00023211"/>
    </source>
</evidence>
<keyword evidence="5" id="KW-0479">Metal-binding</keyword>
<keyword evidence="8 12" id="KW-0904">Protein phosphatase</keyword>
<evidence type="ECO:0000256" key="11">
    <source>
        <dbReference type="ARBA" id="ARBA00048336"/>
    </source>
</evidence>
<dbReference type="EC" id="3.1.3.16" evidence="4"/>
<organism evidence="15 16">
    <name type="scientific">Buddleja alternifolia</name>
    <dbReference type="NCBI Taxonomy" id="168488"/>
    <lineage>
        <taxon>Eukaryota</taxon>
        <taxon>Viridiplantae</taxon>
        <taxon>Streptophyta</taxon>
        <taxon>Embryophyta</taxon>
        <taxon>Tracheophyta</taxon>
        <taxon>Spermatophyta</taxon>
        <taxon>Magnoliopsida</taxon>
        <taxon>eudicotyledons</taxon>
        <taxon>Gunneridae</taxon>
        <taxon>Pentapetalae</taxon>
        <taxon>asterids</taxon>
        <taxon>lamiids</taxon>
        <taxon>Lamiales</taxon>
        <taxon>Scrophulariaceae</taxon>
        <taxon>Buddlejeae</taxon>
        <taxon>Buddleja</taxon>
    </lineage>
</organism>
<dbReference type="GO" id="GO:0005634">
    <property type="term" value="C:nucleus"/>
    <property type="evidence" value="ECO:0007669"/>
    <property type="project" value="UniProtKB-ARBA"/>
</dbReference>
<evidence type="ECO:0000256" key="7">
    <source>
        <dbReference type="ARBA" id="ARBA00022842"/>
    </source>
</evidence>
<dbReference type="InterPro" id="IPR036457">
    <property type="entry name" value="PPM-type-like_dom_sf"/>
</dbReference>
<comment type="caution">
    <text evidence="15">The sequence shown here is derived from an EMBL/GenBank/DDBJ whole genome shotgun (WGS) entry which is preliminary data.</text>
</comment>
<evidence type="ECO:0000256" key="13">
    <source>
        <dbReference type="SAM" id="MobiDB-lite"/>
    </source>
</evidence>
<comment type="similarity">
    <text evidence="3 12">Belongs to the PP2C family.</text>
</comment>
<gene>
    <name evidence="15" type="ORF">BUALT_Bualt10G0105500</name>
</gene>
<proteinExistence type="inferred from homology"/>
<keyword evidence="9" id="KW-0464">Manganese</keyword>
<dbReference type="InterPro" id="IPR000222">
    <property type="entry name" value="PP2C_BS"/>
</dbReference>
<feature type="region of interest" description="Disordered" evidence="13">
    <location>
        <begin position="1"/>
        <end position="34"/>
    </location>
</feature>
<comment type="catalytic activity">
    <reaction evidence="10">
        <text>O-phospho-L-seryl-[protein] + H2O = L-seryl-[protein] + phosphate</text>
        <dbReference type="Rhea" id="RHEA:20629"/>
        <dbReference type="Rhea" id="RHEA-COMP:9863"/>
        <dbReference type="Rhea" id="RHEA-COMP:11604"/>
        <dbReference type="ChEBI" id="CHEBI:15377"/>
        <dbReference type="ChEBI" id="CHEBI:29999"/>
        <dbReference type="ChEBI" id="CHEBI:43474"/>
        <dbReference type="ChEBI" id="CHEBI:83421"/>
        <dbReference type="EC" id="3.1.3.16"/>
    </reaction>
</comment>
<dbReference type="Gene3D" id="3.60.40.10">
    <property type="entry name" value="PPM-type phosphatase domain"/>
    <property type="match status" value="1"/>
</dbReference>
<evidence type="ECO:0000313" key="16">
    <source>
        <dbReference type="Proteomes" id="UP000826271"/>
    </source>
</evidence>
<dbReference type="CDD" id="cd00143">
    <property type="entry name" value="PP2Cc"/>
    <property type="match status" value="1"/>
</dbReference>
<dbReference type="SUPFAM" id="SSF81606">
    <property type="entry name" value="PP2C-like"/>
    <property type="match status" value="1"/>
</dbReference>
<evidence type="ECO:0000256" key="10">
    <source>
        <dbReference type="ARBA" id="ARBA00047761"/>
    </source>
</evidence>
<evidence type="ECO:0000256" key="8">
    <source>
        <dbReference type="ARBA" id="ARBA00022912"/>
    </source>
</evidence>
<dbReference type="GO" id="GO:0004722">
    <property type="term" value="F:protein serine/threonine phosphatase activity"/>
    <property type="evidence" value="ECO:0007669"/>
    <property type="project" value="UniProtKB-EC"/>
</dbReference>
<dbReference type="Proteomes" id="UP000826271">
    <property type="component" value="Unassembled WGS sequence"/>
</dbReference>
<dbReference type="EMBL" id="WHWC01000010">
    <property type="protein sequence ID" value="KAG8375492.1"/>
    <property type="molecule type" value="Genomic_DNA"/>
</dbReference>
<dbReference type="SMART" id="SM00332">
    <property type="entry name" value="PP2Cc"/>
    <property type="match status" value="1"/>
</dbReference>
<dbReference type="PROSITE" id="PS51746">
    <property type="entry name" value="PPM_2"/>
    <property type="match status" value="1"/>
</dbReference>
<protein>
    <recommendedName>
        <fullName evidence="4">protein-serine/threonine phosphatase</fullName>
        <ecNumber evidence="4">3.1.3.16</ecNumber>
    </recommendedName>
</protein>
<evidence type="ECO:0000313" key="15">
    <source>
        <dbReference type="EMBL" id="KAG8375492.1"/>
    </source>
</evidence>
<comment type="cofactor">
    <cofactor evidence="2">
        <name>Mg(2+)</name>
        <dbReference type="ChEBI" id="CHEBI:18420"/>
    </cofactor>
</comment>
<evidence type="ECO:0000256" key="12">
    <source>
        <dbReference type="RuleBase" id="RU003465"/>
    </source>
</evidence>
<evidence type="ECO:0000256" key="4">
    <source>
        <dbReference type="ARBA" id="ARBA00013081"/>
    </source>
</evidence>
<dbReference type="FunFam" id="3.60.40.10:FF:000004">
    <property type="entry name" value="Probable protein phosphatase 2C 22"/>
    <property type="match status" value="1"/>
</dbReference>
<accession>A0AAV6X489</accession>
<keyword evidence="6 12" id="KW-0378">Hydrolase</keyword>
<dbReference type="PANTHER" id="PTHR13832">
    <property type="entry name" value="PROTEIN PHOSPHATASE 2C"/>
    <property type="match status" value="1"/>
</dbReference>
<dbReference type="InterPro" id="IPR001932">
    <property type="entry name" value="PPM-type_phosphatase-like_dom"/>
</dbReference>
<dbReference type="Pfam" id="PF00481">
    <property type="entry name" value="PP2C"/>
    <property type="match status" value="1"/>
</dbReference>
<feature type="domain" description="PPM-type phosphatase" evidence="14">
    <location>
        <begin position="85"/>
        <end position="348"/>
    </location>
</feature>
<keyword evidence="7" id="KW-0460">Magnesium</keyword>
<evidence type="ECO:0000259" key="14">
    <source>
        <dbReference type="PROSITE" id="PS51746"/>
    </source>
</evidence>
<sequence>MEGSKVIINNVDGVRENGSSSDGRPPTPSSAAAYHHCLSSGGTTSLRAKSLVRHPSLVKARSSNIPIEPRLSEDDSDSEYAPLLRSGAWADIGSRSSMEDVYVIADNLMHDYALNNSNARPSAFYGVFDGHGGKHAADFACHHLPRFIVEDGEFPEEIERVISSAFLQTDTAFAEACSLDADLASGTTALVAVVIGSSLVVANAGDCRAVLCRRGKAVEMSRDHKPVCLKEKRRIEASGGYVYDGYLNGQLNVARALGDWHMEGLKGQDGGPLSSEPELKSTRLTEEDEFLIIGCDGLWDVFMSQNAVDFARRRLQEHNDPIKCSKDLVDEALKRKSGDNLSVVVVCFQPQPPPNLIVPRRRVQRSISAEGLKELQSFLDSLES</sequence>
<dbReference type="GO" id="GO:0005737">
    <property type="term" value="C:cytoplasm"/>
    <property type="evidence" value="ECO:0007669"/>
    <property type="project" value="UniProtKB-ARBA"/>
</dbReference>
<dbReference type="InterPro" id="IPR015655">
    <property type="entry name" value="PP2C"/>
</dbReference>
<dbReference type="AlphaFoldDB" id="A0AAV6X489"/>
<dbReference type="GO" id="GO:0046872">
    <property type="term" value="F:metal ion binding"/>
    <property type="evidence" value="ECO:0007669"/>
    <property type="project" value="UniProtKB-KW"/>
</dbReference>
<evidence type="ECO:0000256" key="5">
    <source>
        <dbReference type="ARBA" id="ARBA00022723"/>
    </source>
</evidence>
<evidence type="ECO:0000256" key="6">
    <source>
        <dbReference type="ARBA" id="ARBA00022801"/>
    </source>
</evidence>
<comment type="cofactor">
    <cofactor evidence="1">
        <name>Mn(2+)</name>
        <dbReference type="ChEBI" id="CHEBI:29035"/>
    </cofactor>
</comment>
<evidence type="ECO:0000256" key="1">
    <source>
        <dbReference type="ARBA" id="ARBA00001936"/>
    </source>
</evidence>